<evidence type="ECO:0000256" key="2">
    <source>
        <dbReference type="ARBA" id="ARBA00023136"/>
    </source>
</evidence>
<dbReference type="PANTHER" id="PTHR30329:SF21">
    <property type="entry name" value="LIPOPROTEIN YIAD-RELATED"/>
    <property type="match status" value="1"/>
</dbReference>
<evidence type="ECO:0000313" key="9">
    <source>
        <dbReference type="Proteomes" id="UP000251993"/>
    </source>
</evidence>
<protein>
    <submittedName>
        <fullName evidence="8">Flagellar motor protein MotB</fullName>
    </submittedName>
</protein>
<keyword evidence="6" id="KW-0732">Signal</keyword>
<evidence type="ECO:0000313" key="8">
    <source>
        <dbReference type="EMBL" id="AXE20256.1"/>
    </source>
</evidence>
<sequence length="669" mass="75123">MRILILCFFLTITALRASAQNEQWASKIIGVSSEYTSGNGQQYRAVQVLGKPNKLPQGETGATAWRPEQPDKGIEWIKVGFETPLSIRQIAIAENFGAGCITTIFAYDSQNKEYNIYTSKPETTQRGAGILRVWLPKLTEYKVASLKIVLDTKRVKDWNEIDAVAISASETPIEASINLAKNVPKELKKENLGANVNSKANEVAPVISPDGKTIYFTRYDHPENLKNSEDYDVWFAEEKEGVWQKARNMGTPVNNIRENSICYISPDDRTALLMNIYRPDGTLSKGVSVSRKNRNGWTFPQEVRLQSYVNEHSFSGFYISPNGKVMVLSLQDANTRGGADLYVSFLQTNGTWSAPANMGAGINTADDEFTPFLATDNKSLYFTSNGRSGYGEMDIYVSRRLDDSWTQWSEPENLGPAFNTSDYEAHFTIPASGAYAYFCSSENSLGEFDIFRIKLPESVRPIPTVMLQGSVIDQKTKQTVAAEVIVEDLDQKQPPQRIDYDPAVGDFKIVLDTQKQYGLTAQRKGYQAAGTIVDLTKEKQYREIRREIVLTPIEIGQKITLNTIRFAQSKFDLLPSSLPELDRIAQMMTENNSMEILLEGHTDNVGNFEANVQLSKDRVEEVKRYLTTKNINAARIQTKGYGPTRPVAPNTSEESRKQNRRVEFSILKI</sequence>
<keyword evidence="8" id="KW-0969">Cilium</keyword>
<evidence type="ECO:0000256" key="6">
    <source>
        <dbReference type="SAM" id="SignalP"/>
    </source>
</evidence>
<gene>
    <name evidence="8" type="ORF">DR864_22130</name>
</gene>
<reference evidence="8 9" key="1">
    <citation type="submission" date="2018-07" db="EMBL/GenBank/DDBJ databases">
        <title>Genome sequencing of Runella.</title>
        <authorList>
            <person name="Baek M.-G."/>
            <person name="Yi H."/>
        </authorList>
    </citation>
    <scope>NUCLEOTIDE SEQUENCE [LARGE SCALE GENOMIC DNA]</scope>
    <source>
        <strain evidence="8 9">HYN0085</strain>
    </source>
</reference>
<dbReference type="InterPro" id="IPR011659">
    <property type="entry name" value="WD40"/>
</dbReference>
<dbReference type="RefSeq" id="WP_114069019.1">
    <property type="nucleotide sequence ID" value="NZ_CP030850.1"/>
</dbReference>
<proteinExistence type="predicted"/>
<dbReference type="PRINTS" id="PR01021">
    <property type="entry name" value="OMPADOMAIN"/>
</dbReference>
<dbReference type="Proteomes" id="UP000251993">
    <property type="component" value="Chromosome"/>
</dbReference>
<dbReference type="Pfam" id="PF07676">
    <property type="entry name" value="PD40"/>
    <property type="match status" value="2"/>
</dbReference>
<dbReference type="EMBL" id="CP030850">
    <property type="protein sequence ID" value="AXE20256.1"/>
    <property type="molecule type" value="Genomic_DNA"/>
</dbReference>
<dbReference type="InterPro" id="IPR050330">
    <property type="entry name" value="Bact_OuterMem_StrucFunc"/>
</dbReference>
<dbReference type="OrthoDB" id="1490539at2"/>
<name>A0A344TNN5_9BACT</name>
<feature type="signal peptide" evidence="6">
    <location>
        <begin position="1"/>
        <end position="19"/>
    </location>
</feature>
<dbReference type="InterPro" id="IPR006664">
    <property type="entry name" value="OMP_bac"/>
</dbReference>
<feature type="region of interest" description="Disordered" evidence="5">
    <location>
        <begin position="639"/>
        <end position="659"/>
    </location>
</feature>
<keyword evidence="8" id="KW-0282">Flagellum</keyword>
<dbReference type="SUPFAM" id="SSF103088">
    <property type="entry name" value="OmpA-like"/>
    <property type="match status" value="1"/>
</dbReference>
<dbReference type="InterPro" id="IPR036737">
    <property type="entry name" value="OmpA-like_sf"/>
</dbReference>
<feature type="chain" id="PRO_5017013355" evidence="6">
    <location>
        <begin position="20"/>
        <end position="669"/>
    </location>
</feature>
<dbReference type="Gene3D" id="3.30.1330.60">
    <property type="entry name" value="OmpA-like domain"/>
    <property type="match status" value="1"/>
</dbReference>
<keyword evidence="3" id="KW-0998">Cell outer membrane</keyword>
<accession>A0A344TNN5</accession>
<dbReference type="GO" id="GO:0009279">
    <property type="term" value="C:cell outer membrane"/>
    <property type="evidence" value="ECO:0007669"/>
    <property type="project" value="UniProtKB-SubCell"/>
</dbReference>
<evidence type="ECO:0000256" key="3">
    <source>
        <dbReference type="ARBA" id="ARBA00023237"/>
    </source>
</evidence>
<organism evidence="8 9">
    <name type="scientific">Runella rosea</name>
    <dbReference type="NCBI Taxonomy" id="2259595"/>
    <lineage>
        <taxon>Bacteria</taxon>
        <taxon>Pseudomonadati</taxon>
        <taxon>Bacteroidota</taxon>
        <taxon>Cytophagia</taxon>
        <taxon>Cytophagales</taxon>
        <taxon>Spirosomataceae</taxon>
        <taxon>Runella</taxon>
    </lineage>
</organism>
<dbReference type="SUPFAM" id="SSF82171">
    <property type="entry name" value="DPP6 N-terminal domain-like"/>
    <property type="match status" value="1"/>
</dbReference>
<evidence type="ECO:0000256" key="4">
    <source>
        <dbReference type="PROSITE-ProRule" id="PRU00473"/>
    </source>
</evidence>
<evidence type="ECO:0000259" key="7">
    <source>
        <dbReference type="PROSITE" id="PS51123"/>
    </source>
</evidence>
<dbReference type="KEGG" id="run:DR864_22130"/>
<comment type="subcellular location">
    <subcellularLocation>
        <location evidence="1">Cell outer membrane</location>
    </subcellularLocation>
</comment>
<dbReference type="AlphaFoldDB" id="A0A344TNN5"/>
<dbReference type="PROSITE" id="PS51123">
    <property type="entry name" value="OMPA_2"/>
    <property type="match status" value="1"/>
</dbReference>
<feature type="domain" description="OmpA-like" evidence="7">
    <location>
        <begin position="555"/>
        <end position="669"/>
    </location>
</feature>
<dbReference type="CDD" id="cd07185">
    <property type="entry name" value="OmpA_C-like"/>
    <property type="match status" value="1"/>
</dbReference>
<dbReference type="InterPro" id="IPR006665">
    <property type="entry name" value="OmpA-like"/>
</dbReference>
<keyword evidence="8" id="KW-0966">Cell projection</keyword>
<keyword evidence="9" id="KW-1185">Reference proteome</keyword>
<dbReference type="PANTHER" id="PTHR30329">
    <property type="entry name" value="STATOR ELEMENT OF FLAGELLAR MOTOR COMPLEX"/>
    <property type="match status" value="1"/>
</dbReference>
<evidence type="ECO:0000256" key="5">
    <source>
        <dbReference type="SAM" id="MobiDB-lite"/>
    </source>
</evidence>
<dbReference type="Pfam" id="PF00691">
    <property type="entry name" value="OmpA"/>
    <property type="match status" value="1"/>
</dbReference>
<keyword evidence="2 4" id="KW-0472">Membrane</keyword>
<evidence type="ECO:0000256" key="1">
    <source>
        <dbReference type="ARBA" id="ARBA00004442"/>
    </source>
</evidence>